<feature type="domain" description="Ketopantoate reductase C-terminal" evidence="13">
    <location>
        <begin position="176"/>
        <end position="318"/>
    </location>
</feature>
<dbReference type="InterPro" id="IPR036291">
    <property type="entry name" value="NAD(P)-bd_dom_sf"/>
</dbReference>
<comment type="pathway">
    <text evidence="2 11">Cofactor biosynthesis; (R)-pantothenate biosynthesis; (R)-pantoate from 3-methyl-2-oxobutanoate: step 2/2.</text>
</comment>
<comment type="function">
    <text evidence="1 11">Catalyzes the NADPH-dependent reduction of ketopantoate into pantoic acid.</text>
</comment>
<dbReference type="InterPro" id="IPR050838">
    <property type="entry name" value="Ketopantoate_reductase"/>
</dbReference>
<evidence type="ECO:0000256" key="5">
    <source>
        <dbReference type="ARBA" id="ARBA00019465"/>
    </source>
</evidence>
<dbReference type="GO" id="GO:0008677">
    <property type="term" value="F:2-dehydropantoate 2-reductase activity"/>
    <property type="evidence" value="ECO:0007669"/>
    <property type="project" value="UniProtKB-EC"/>
</dbReference>
<dbReference type="EMBL" id="BMGP01000003">
    <property type="protein sequence ID" value="GGF25259.1"/>
    <property type="molecule type" value="Genomic_DNA"/>
</dbReference>
<dbReference type="GO" id="GO:0015940">
    <property type="term" value="P:pantothenate biosynthetic process"/>
    <property type="evidence" value="ECO:0007669"/>
    <property type="project" value="UniProtKB-KW"/>
</dbReference>
<evidence type="ECO:0000256" key="1">
    <source>
        <dbReference type="ARBA" id="ARBA00002919"/>
    </source>
</evidence>
<accession>A0A917B693</accession>
<comment type="caution">
    <text evidence="14">The sequence shown here is derived from an EMBL/GenBank/DDBJ whole genome shotgun (WGS) entry which is preliminary data.</text>
</comment>
<dbReference type="PANTHER" id="PTHR43765:SF2">
    <property type="entry name" value="2-DEHYDROPANTOATE 2-REDUCTASE"/>
    <property type="match status" value="1"/>
</dbReference>
<dbReference type="Gene3D" id="3.40.50.720">
    <property type="entry name" value="NAD(P)-binding Rossmann-like Domain"/>
    <property type="match status" value="1"/>
</dbReference>
<evidence type="ECO:0000313" key="15">
    <source>
        <dbReference type="Proteomes" id="UP000598775"/>
    </source>
</evidence>
<evidence type="ECO:0000256" key="8">
    <source>
        <dbReference type="ARBA" id="ARBA00023002"/>
    </source>
</evidence>
<dbReference type="Proteomes" id="UP000598775">
    <property type="component" value="Unassembled WGS sequence"/>
</dbReference>
<proteinExistence type="inferred from homology"/>
<sequence length="335" mass="34779">MQIGIVGAGAIGGSIAAALHRAGHTVELTARGENLDAIRRSGIHLTGAWGDHVADVTAHEALTVRPQLAFVTTKAQDARSAILANADVLRGLPIVVVQNGLESLDTARSALPEATWIGALALYAASYLSPGAVTITASGQTFLGADHGASDSTLTAALTLATATLAEAIPARAITNFRGAQWTKLIINQVNAMPAITGLSVQETISSPVLLPIVTASMREAVRTGFALGTRYVSLQGLSNTLLRAFSVAPITLGQGLPRLMARRMGDTPNPGSTLQSIRRGQLTEIDYLNGAVVAQAAAASRSAPINRTLVELVHEVERAGTFATPEHVATAVRR</sequence>
<comment type="similarity">
    <text evidence="3 11">Belongs to the ketopantoate reductase family.</text>
</comment>
<keyword evidence="6 11" id="KW-0566">Pantothenate biosynthesis</keyword>
<dbReference type="GO" id="GO:0050661">
    <property type="term" value="F:NADP binding"/>
    <property type="evidence" value="ECO:0007669"/>
    <property type="project" value="TreeGrafter"/>
</dbReference>
<keyword evidence="7 11" id="KW-0521">NADP</keyword>
<dbReference type="Pfam" id="PF02558">
    <property type="entry name" value="ApbA"/>
    <property type="match status" value="1"/>
</dbReference>
<organism evidence="14 15">
    <name type="scientific">Subtercola lobariae</name>
    <dbReference type="NCBI Taxonomy" id="1588641"/>
    <lineage>
        <taxon>Bacteria</taxon>
        <taxon>Bacillati</taxon>
        <taxon>Actinomycetota</taxon>
        <taxon>Actinomycetes</taxon>
        <taxon>Micrococcales</taxon>
        <taxon>Microbacteriaceae</taxon>
        <taxon>Subtercola</taxon>
    </lineage>
</organism>
<evidence type="ECO:0000256" key="10">
    <source>
        <dbReference type="ARBA" id="ARBA00048793"/>
    </source>
</evidence>
<keyword evidence="15" id="KW-1185">Reference proteome</keyword>
<dbReference type="Gene3D" id="1.10.1040.10">
    <property type="entry name" value="N-(1-d-carboxylethyl)-l-norvaline Dehydrogenase, domain 2"/>
    <property type="match status" value="1"/>
</dbReference>
<evidence type="ECO:0000259" key="12">
    <source>
        <dbReference type="Pfam" id="PF02558"/>
    </source>
</evidence>
<dbReference type="InterPro" id="IPR013752">
    <property type="entry name" value="KPA_reductase"/>
</dbReference>
<feature type="domain" description="Ketopantoate reductase N-terminal" evidence="12">
    <location>
        <begin position="3"/>
        <end position="145"/>
    </location>
</feature>
<dbReference type="InterPro" id="IPR013328">
    <property type="entry name" value="6PGD_dom2"/>
</dbReference>
<reference evidence="14 15" key="1">
    <citation type="journal article" date="2014" name="Int. J. Syst. Evol. Microbiol.">
        <title>Complete genome sequence of Corynebacterium casei LMG S-19264T (=DSM 44701T), isolated from a smear-ripened cheese.</title>
        <authorList>
            <consortium name="US DOE Joint Genome Institute (JGI-PGF)"/>
            <person name="Walter F."/>
            <person name="Albersmeier A."/>
            <person name="Kalinowski J."/>
            <person name="Ruckert C."/>
        </authorList>
    </citation>
    <scope>NUCLEOTIDE SEQUENCE [LARGE SCALE GENOMIC DNA]</scope>
    <source>
        <strain evidence="14 15">CGMCC 1.12976</strain>
    </source>
</reference>
<gene>
    <name evidence="14" type="ORF">GCM10011399_18420</name>
</gene>
<evidence type="ECO:0000256" key="6">
    <source>
        <dbReference type="ARBA" id="ARBA00022655"/>
    </source>
</evidence>
<keyword evidence="8 11" id="KW-0560">Oxidoreductase</keyword>
<dbReference type="GO" id="GO:0005737">
    <property type="term" value="C:cytoplasm"/>
    <property type="evidence" value="ECO:0007669"/>
    <property type="project" value="TreeGrafter"/>
</dbReference>
<evidence type="ECO:0000256" key="2">
    <source>
        <dbReference type="ARBA" id="ARBA00004994"/>
    </source>
</evidence>
<evidence type="ECO:0000259" key="13">
    <source>
        <dbReference type="Pfam" id="PF08546"/>
    </source>
</evidence>
<dbReference type="SUPFAM" id="SSF51735">
    <property type="entry name" value="NAD(P)-binding Rossmann-fold domains"/>
    <property type="match status" value="1"/>
</dbReference>
<dbReference type="PANTHER" id="PTHR43765">
    <property type="entry name" value="2-DEHYDROPANTOATE 2-REDUCTASE-RELATED"/>
    <property type="match status" value="1"/>
</dbReference>
<protein>
    <recommendedName>
        <fullName evidence="5 11">2-dehydropantoate 2-reductase</fullName>
        <ecNumber evidence="4 11">1.1.1.169</ecNumber>
    </recommendedName>
    <alternativeName>
        <fullName evidence="9 11">Ketopantoate reductase</fullName>
    </alternativeName>
</protein>
<dbReference type="InterPro" id="IPR008927">
    <property type="entry name" value="6-PGluconate_DH-like_C_sf"/>
</dbReference>
<dbReference type="RefSeq" id="WP_188677203.1">
    <property type="nucleotide sequence ID" value="NZ_BMGP01000003.1"/>
</dbReference>
<evidence type="ECO:0000256" key="7">
    <source>
        <dbReference type="ARBA" id="ARBA00022857"/>
    </source>
</evidence>
<dbReference type="EC" id="1.1.1.169" evidence="4 11"/>
<evidence type="ECO:0000256" key="4">
    <source>
        <dbReference type="ARBA" id="ARBA00013014"/>
    </source>
</evidence>
<dbReference type="InterPro" id="IPR003710">
    <property type="entry name" value="ApbA"/>
</dbReference>
<dbReference type="AlphaFoldDB" id="A0A917B693"/>
<evidence type="ECO:0000256" key="3">
    <source>
        <dbReference type="ARBA" id="ARBA00007870"/>
    </source>
</evidence>
<dbReference type="NCBIfam" id="TIGR00745">
    <property type="entry name" value="apbA_panE"/>
    <property type="match status" value="1"/>
</dbReference>
<dbReference type="Pfam" id="PF08546">
    <property type="entry name" value="ApbA_C"/>
    <property type="match status" value="1"/>
</dbReference>
<dbReference type="InterPro" id="IPR013332">
    <property type="entry name" value="KPR_N"/>
</dbReference>
<comment type="catalytic activity">
    <reaction evidence="10 11">
        <text>(R)-pantoate + NADP(+) = 2-dehydropantoate + NADPH + H(+)</text>
        <dbReference type="Rhea" id="RHEA:16233"/>
        <dbReference type="ChEBI" id="CHEBI:11561"/>
        <dbReference type="ChEBI" id="CHEBI:15378"/>
        <dbReference type="ChEBI" id="CHEBI:15980"/>
        <dbReference type="ChEBI" id="CHEBI:57783"/>
        <dbReference type="ChEBI" id="CHEBI:58349"/>
        <dbReference type="EC" id="1.1.1.169"/>
    </reaction>
</comment>
<dbReference type="SUPFAM" id="SSF48179">
    <property type="entry name" value="6-phosphogluconate dehydrogenase C-terminal domain-like"/>
    <property type="match status" value="1"/>
</dbReference>
<evidence type="ECO:0000256" key="9">
    <source>
        <dbReference type="ARBA" id="ARBA00032024"/>
    </source>
</evidence>
<evidence type="ECO:0000256" key="11">
    <source>
        <dbReference type="RuleBase" id="RU362068"/>
    </source>
</evidence>
<evidence type="ECO:0000313" key="14">
    <source>
        <dbReference type="EMBL" id="GGF25259.1"/>
    </source>
</evidence>
<name>A0A917B693_9MICO</name>